<evidence type="ECO:0000256" key="1">
    <source>
        <dbReference type="SAM" id="MobiDB-lite"/>
    </source>
</evidence>
<accession>A0A9D3Z580</accession>
<gene>
    <name evidence="2" type="ORF">DPMN_069910</name>
</gene>
<evidence type="ECO:0000313" key="3">
    <source>
        <dbReference type="Proteomes" id="UP000828390"/>
    </source>
</evidence>
<comment type="caution">
    <text evidence="2">The sequence shown here is derived from an EMBL/GenBank/DDBJ whole genome shotgun (WGS) entry which is preliminary data.</text>
</comment>
<reference evidence="2" key="2">
    <citation type="submission" date="2020-11" db="EMBL/GenBank/DDBJ databases">
        <authorList>
            <person name="McCartney M.A."/>
            <person name="Auch B."/>
            <person name="Kono T."/>
            <person name="Mallez S."/>
            <person name="Becker A."/>
            <person name="Gohl D.M."/>
            <person name="Silverstein K.A.T."/>
            <person name="Koren S."/>
            <person name="Bechman K.B."/>
            <person name="Herman A."/>
            <person name="Abrahante J.E."/>
            <person name="Garbe J."/>
        </authorList>
    </citation>
    <scope>NUCLEOTIDE SEQUENCE</scope>
    <source>
        <strain evidence="2">Duluth1</strain>
        <tissue evidence="2">Whole animal</tissue>
    </source>
</reference>
<proteinExistence type="predicted"/>
<organism evidence="2 3">
    <name type="scientific">Dreissena polymorpha</name>
    <name type="common">Zebra mussel</name>
    <name type="synonym">Mytilus polymorpha</name>
    <dbReference type="NCBI Taxonomy" id="45954"/>
    <lineage>
        <taxon>Eukaryota</taxon>
        <taxon>Metazoa</taxon>
        <taxon>Spiralia</taxon>
        <taxon>Lophotrochozoa</taxon>
        <taxon>Mollusca</taxon>
        <taxon>Bivalvia</taxon>
        <taxon>Autobranchia</taxon>
        <taxon>Heteroconchia</taxon>
        <taxon>Euheterodonta</taxon>
        <taxon>Imparidentia</taxon>
        <taxon>Neoheterodontei</taxon>
        <taxon>Myida</taxon>
        <taxon>Dreissenoidea</taxon>
        <taxon>Dreissenidae</taxon>
        <taxon>Dreissena</taxon>
    </lineage>
</organism>
<reference evidence="2" key="1">
    <citation type="journal article" date="2019" name="bioRxiv">
        <title>The Genome of the Zebra Mussel, Dreissena polymorpha: A Resource for Invasive Species Research.</title>
        <authorList>
            <person name="McCartney M.A."/>
            <person name="Auch B."/>
            <person name="Kono T."/>
            <person name="Mallez S."/>
            <person name="Zhang Y."/>
            <person name="Obille A."/>
            <person name="Becker A."/>
            <person name="Abrahante J.E."/>
            <person name="Garbe J."/>
            <person name="Badalamenti J.P."/>
            <person name="Herman A."/>
            <person name="Mangelson H."/>
            <person name="Liachko I."/>
            <person name="Sullivan S."/>
            <person name="Sone E.D."/>
            <person name="Koren S."/>
            <person name="Silverstein K.A.T."/>
            <person name="Beckman K.B."/>
            <person name="Gohl D.M."/>
        </authorList>
    </citation>
    <scope>NUCLEOTIDE SEQUENCE</scope>
    <source>
        <strain evidence="2">Duluth1</strain>
        <tissue evidence="2">Whole animal</tissue>
    </source>
</reference>
<feature type="region of interest" description="Disordered" evidence="1">
    <location>
        <begin position="24"/>
        <end position="52"/>
    </location>
</feature>
<keyword evidence="3" id="KW-1185">Reference proteome</keyword>
<dbReference type="Proteomes" id="UP000828390">
    <property type="component" value="Unassembled WGS sequence"/>
</dbReference>
<protein>
    <submittedName>
        <fullName evidence="2">Uncharacterized protein</fullName>
    </submittedName>
</protein>
<feature type="compositionally biased region" description="Basic and acidic residues" evidence="1">
    <location>
        <begin position="29"/>
        <end position="46"/>
    </location>
</feature>
<sequence>MNLIVSIVQKTGHKEPPIVALVCTDGQTDTDRDRHRGEKQSERDSQHVCASR</sequence>
<evidence type="ECO:0000313" key="2">
    <source>
        <dbReference type="EMBL" id="KAH3710429.1"/>
    </source>
</evidence>
<name>A0A9D3Z580_DREPO</name>
<dbReference type="EMBL" id="JAIWYP010000014">
    <property type="protein sequence ID" value="KAH3710429.1"/>
    <property type="molecule type" value="Genomic_DNA"/>
</dbReference>
<dbReference type="AlphaFoldDB" id="A0A9D3Z580"/>